<evidence type="ECO:0000259" key="4">
    <source>
        <dbReference type="PROSITE" id="PS50893"/>
    </source>
</evidence>
<keyword evidence="1" id="KW-0813">Transport</keyword>
<dbReference type="InterPro" id="IPR003593">
    <property type="entry name" value="AAA+_ATPase"/>
</dbReference>
<dbReference type="GO" id="GO:0005524">
    <property type="term" value="F:ATP binding"/>
    <property type="evidence" value="ECO:0007669"/>
    <property type="project" value="UniProtKB-KW"/>
</dbReference>
<dbReference type="InterPro" id="IPR003439">
    <property type="entry name" value="ABC_transporter-like_ATP-bd"/>
</dbReference>
<dbReference type="AlphaFoldDB" id="A0A5P8M580"/>
<dbReference type="InterPro" id="IPR051782">
    <property type="entry name" value="ABC_Transporter_VariousFunc"/>
</dbReference>
<evidence type="ECO:0000256" key="1">
    <source>
        <dbReference type="ARBA" id="ARBA00022448"/>
    </source>
</evidence>
<dbReference type="PANTHER" id="PTHR42939">
    <property type="entry name" value="ABC TRANSPORTER ATP-BINDING PROTEIN ALBC-RELATED"/>
    <property type="match status" value="1"/>
</dbReference>
<proteinExistence type="predicted"/>
<evidence type="ECO:0000256" key="2">
    <source>
        <dbReference type="ARBA" id="ARBA00022741"/>
    </source>
</evidence>
<dbReference type="RefSeq" id="WP_152260755.1">
    <property type="nucleotide sequence ID" value="NZ_CP045143.1"/>
</dbReference>
<gene>
    <name evidence="5" type="ORF">D1010_08775</name>
</gene>
<dbReference type="SMART" id="SM00382">
    <property type="entry name" value="AAA"/>
    <property type="match status" value="1"/>
</dbReference>
<accession>A0A5P8M580</accession>
<dbReference type="Gene3D" id="3.40.50.300">
    <property type="entry name" value="P-loop containing nucleotide triphosphate hydrolases"/>
    <property type="match status" value="1"/>
</dbReference>
<evidence type="ECO:0000313" key="5">
    <source>
        <dbReference type="EMBL" id="QFR23487.1"/>
    </source>
</evidence>
<dbReference type="PANTHER" id="PTHR42939:SF1">
    <property type="entry name" value="ABC TRANSPORTER ATP-BINDING PROTEIN ALBC-RELATED"/>
    <property type="match status" value="1"/>
</dbReference>
<dbReference type="Proteomes" id="UP000326779">
    <property type="component" value="Chromosome"/>
</dbReference>
<organism evidence="5 6">
    <name type="scientific">Schleiferilactobacillus harbinensis</name>
    <dbReference type="NCBI Taxonomy" id="304207"/>
    <lineage>
        <taxon>Bacteria</taxon>
        <taxon>Bacillati</taxon>
        <taxon>Bacillota</taxon>
        <taxon>Bacilli</taxon>
        <taxon>Lactobacillales</taxon>
        <taxon>Lactobacillaceae</taxon>
        <taxon>Schleiferilactobacillus</taxon>
    </lineage>
</organism>
<dbReference type="PROSITE" id="PS50893">
    <property type="entry name" value="ABC_TRANSPORTER_2"/>
    <property type="match status" value="1"/>
</dbReference>
<evidence type="ECO:0000313" key="6">
    <source>
        <dbReference type="Proteomes" id="UP000326779"/>
    </source>
</evidence>
<reference evidence="5 6" key="1">
    <citation type="submission" date="2019-10" db="EMBL/GenBank/DDBJ databases">
        <title>The completed genome of Lactobacillus harbinensis M1.</title>
        <authorList>
            <person name="Zheng Y."/>
        </authorList>
    </citation>
    <scope>NUCLEOTIDE SEQUENCE [LARGE SCALE GENOMIC DNA]</scope>
    <source>
        <strain evidence="5 6">M1</strain>
    </source>
</reference>
<dbReference type="InterPro" id="IPR027417">
    <property type="entry name" value="P-loop_NTPase"/>
</dbReference>
<dbReference type="SUPFAM" id="SSF52540">
    <property type="entry name" value="P-loop containing nucleoside triphosphate hydrolases"/>
    <property type="match status" value="1"/>
</dbReference>
<dbReference type="Pfam" id="PF00005">
    <property type="entry name" value="ABC_tran"/>
    <property type="match status" value="1"/>
</dbReference>
<evidence type="ECO:0000256" key="3">
    <source>
        <dbReference type="ARBA" id="ARBA00022840"/>
    </source>
</evidence>
<dbReference type="EMBL" id="CP045143">
    <property type="protein sequence ID" value="QFR23487.1"/>
    <property type="molecule type" value="Genomic_DNA"/>
</dbReference>
<keyword evidence="2" id="KW-0547">Nucleotide-binding</keyword>
<dbReference type="GO" id="GO:0016887">
    <property type="term" value="F:ATP hydrolysis activity"/>
    <property type="evidence" value="ECO:0007669"/>
    <property type="project" value="InterPro"/>
</dbReference>
<sequence>MTILSIQHLNFGFRGRTLFKDAQMTIPLPGIFGLAAPAGSGKTTLFNLISGLLPSTGVIRLFDTPITSAVVSQNVAYVPNTDNAAGMLRGSDYVALIAAAQRITRQRQTAVLHTLGVDDFARQRLSRYTPGMRQRLQMALVLLLDRPLNLLDEPLDDVDPASLTTICDAISRLGRAGKTVIVSTGQPDKLVAVTNTLFVLTKQQIVEVSGGGIDDLTTATDQSFLN</sequence>
<dbReference type="KEGG" id="lhb:D1010_08775"/>
<keyword evidence="3 5" id="KW-0067">ATP-binding</keyword>
<feature type="domain" description="ABC transporter" evidence="4">
    <location>
        <begin position="4"/>
        <end position="225"/>
    </location>
</feature>
<name>A0A5P8M580_9LACO</name>
<protein>
    <submittedName>
        <fullName evidence="5">ATP-binding cassette domain-containing protein</fullName>
    </submittedName>
</protein>